<reference evidence="5" key="1">
    <citation type="journal article" date="2019" name="Mol. Biol. Evol.">
        <title>Blast fungal genomes show frequent chromosomal changes, gene gains and losses, and effector gene turnover.</title>
        <authorList>
            <person name="Gomez Luciano L.B."/>
            <person name="Jason Tsai I."/>
            <person name="Chuma I."/>
            <person name="Tosa Y."/>
            <person name="Chen Y.H."/>
            <person name="Li J.Y."/>
            <person name="Li M.Y."/>
            <person name="Jade Lu M.Y."/>
            <person name="Nakayashiki H."/>
            <person name="Li W.H."/>
        </authorList>
    </citation>
    <scope>NUCLEOTIDE SEQUENCE</scope>
    <source>
        <strain evidence="5">NI907</strain>
    </source>
</reference>
<dbReference type="SUPFAM" id="SSF49899">
    <property type="entry name" value="Concanavalin A-like lectins/glucanases"/>
    <property type="match status" value="1"/>
</dbReference>
<feature type="region of interest" description="Disordered" evidence="1">
    <location>
        <begin position="317"/>
        <end position="357"/>
    </location>
</feature>
<reference evidence="5" key="2">
    <citation type="submission" date="2019-10" db="EMBL/GenBank/DDBJ databases">
        <authorList>
            <consortium name="NCBI Genome Project"/>
        </authorList>
    </citation>
    <scope>NUCLEOTIDE SEQUENCE</scope>
    <source>
        <strain evidence="5">NI907</strain>
    </source>
</reference>
<dbReference type="CDD" id="cd00413">
    <property type="entry name" value="Glyco_hydrolase_16"/>
    <property type="match status" value="1"/>
</dbReference>
<accession>A0A6P8B8K4</accession>
<gene>
    <name evidence="5" type="ORF">PgNI_04588</name>
</gene>
<dbReference type="InterPro" id="IPR000757">
    <property type="entry name" value="Beta-glucanase-like"/>
</dbReference>
<reference evidence="5" key="3">
    <citation type="submission" date="2025-08" db="UniProtKB">
        <authorList>
            <consortium name="RefSeq"/>
        </authorList>
    </citation>
    <scope>IDENTIFICATION</scope>
    <source>
        <strain evidence="5">NI907</strain>
    </source>
</reference>
<dbReference type="GO" id="GO:0005975">
    <property type="term" value="P:carbohydrate metabolic process"/>
    <property type="evidence" value="ECO:0007669"/>
    <property type="project" value="InterPro"/>
</dbReference>
<evidence type="ECO:0000256" key="2">
    <source>
        <dbReference type="SAM" id="SignalP"/>
    </source>
</evidence>
<organism evidence="4 5">
    <name type="scientific">Pyricularia grisea</name>
    <name type="common">Crabgrass-specific blast fungus</name>
    <name type="synonym">Magnaporthe grisea</name>
    <dbReference type="NCBI Taxonomy" id="148305"/>
    <lineage>
        <taxon>Eukaryota</taxon>
        <taxon>Fungi</taxon>
        <taxon>Dikarya</taxon>
        <taxon>Ascomycota</taxon>
        <taxon>Pezizomycotina</taxon>
        <taxon>Sordariomycetes</taxon>
        <taxon>Sordariomycetidae</taxon>
        <taxon>Magnaporthales</taxon>
        <taxon>Pyriculariaceae</taxon>
        <taxon>Pyricularia</taxon>
    </lineage>
</organism>
<dbReference type="RefSeq" id="XP_030983510.1">
    <property type="nucleotide sequence ID" value="XM_031124633.1"/>
</dbReference>
<feature type="compositionally biased region" description="Low complexity" evidence="1">
    <location>
        <begin position="331"/>
        <end position="340"/>
    </location>
</feature>
<dbReference type="Pfam" id="PF00722">
    <property type="entry name" value="Glyco_hydro_16"/>
    <property type="match status" value="1"/>
</dbReference>
<evidence type="ECO:0000313" key="4">
    <source>
        <dbReference type="Proteomes" id="UP000515153"/>
    </source>
</evidence>
<proteinExistence type="predicted"/>
<dbReference type="PANTHER" id="PTHR38121">
    <property type="entry name" value="GH16 DOMAIN-CONTAINING PROTEIN"/>
    <property type="match status" value="1"/>
</dbReference>
<sequence>MNLRTVTGSASSILLLLSSIHGAVASNLPLVNYSKCGCYLTNGSNSAFYTSHRFYDFRSLSQYVGSGIPDVPSSSAQAASNASITSGYFNTSTFTDDWSIMTWNNSASVGGDAAILMVNSPTNLFIEKNNDTDADSDTYLTMRTARNEDFQSASEIESNSNRYRFVSMRMLARTTGAPGACTAIFTYRSAKDYADVQEADIEILTKDPTDKIMYTNQPSYVKVGNDTQAIPESNVNASAPVDWTQWSVHRLDWTPYRTTWYVDERQVASISFQTPRDASRINLNSWSDGGDWTGLMDVGKEARMQIKWLEMVFNQTSAGTSSRMRPRDHTSNNGRGSDNGNSGGPMDSESTEGLSDGKCRTVCSIDETSQRGMAAIVADGGAGTLKVAAWIPISVALATLAASMF</sequence>
<dbReference type="Proteomes" id="UP000515153">
    <property type="component" value="Unplaced"/>
</dbReference>
<feature type="signal peptide" evidence="2">
    <location>
        <begin position="1"/>
        <end position="25"/>
    </location>
</feature>
<name>A0A6P8B8K4_PYRGI</name>
<evidence type="ECO:0000256" key="1">
    <source>
        <dbReference type="SAM" id="MobiDB-lite"/>
    </source>
</evidence>
<dbReference type="PROSITE" id="PS51762">
    <property type="entry name" value="GH16_2"/>
    <property type="match status" value="1"/>
</dbReference>
<dbReference type="InterPro" id="IPR013320">
    <property type="entry name" value="ConA-like_dom_sf"/>
</dbReference>
<dbReference type="GeneID" id="41959542"/>
<dbReference type="Gene3D" id="2.60.120.200">
    <property type="match status" value="1"/>
</dbReference>
<protein>
    <recommendedName>
        <fullName evidence="3">GH16 domain-containing protein</fullName>
    </recommendedName>
</protein>
<evidence type="ECO:0000259" key="3">
    <source>
        <dbReference type="PROSITE" id="PS51762"/>
    </source>
</evidence>
<feature type="chain" id="PRO_5028169812" description="GH16 domain-containing protein" evidence="2">
    <location>
        <begin position="26"/>
        <end position="405"/>
    </location>
</feature>
<dbReference type="AlphaFoldDB" id="A0A6P8B8K4"/>
<dbReference type="KEGG" id="pgri:PgNI_04588"/>
<evidence type="ECO:0000313" key="5">
    <source>
        <dbReference type="RefSeq" id="XP_030983510.1"/>
    </source>
</evidence>
<feature type="domain" description="GH16" evidence="3">
    <location>
        <begin position="64"/>
        <end position="317"/>
    </location>
</feature>
<dbReference type="GO" id="GO:0004553">
    <property type="term" value="F:hydrolase activity, hydrolyzing O-glycosyl compounds"/>
    <property type="evidence" value="ECO:0007669"/>
    <property type="project" value="InterPro"/>
</dbReference>
<dbReference type="PANTHER" id="PTHR38121:SF4">
    <property type="entry name" value="GH16 DOMAIN-CONTAINING PROTEIN-RELATED"/>
    <property type="match status" value="1"/>
</dbReference>
<keyword evidence="4" id="KW-1185">Reference proteome</keyword>
<keyword evidence="2" id="KW-0732">Signal</keyword>